<comment type="caution">
    <text evidence="7">The sequence shown here is derived from an EMBL/GenBank/DDBJ whole genome shotgun (WGS) entry which is preliminary data.</text>
</comment>
<feature type="transmembrane region" description="Helical" evidence="6">
    <location>
        <begin position="181"/>
        <end position="201"/>
    </location>
</feature>
<evidence type="ECO:0000256" key="2">
    <source>
        <dbReference type="ARBA" id="ARBA00009142"/>
    </source>
</evidence>
<accession>A0A927PLH9</accession>
<evidence type="ECO:0000313" key="8">
    <source>
        <dbReference type="Proteomes" id="UP000642993"/>
    </source>
</evidence>
<dbReference type="RefSeq" id="WP_192038304.1">
    <property type="nucleotide sequence ID" value="NZ_JACYWE010000002.1"/>
</dbReference>
<evidence type="ECO:0000256" key="4">
    <source>
        <dbReference type="ARBA" id="ARBA00022989"/>
    </source>
</evidence>
<evidence type="ECO:0000256" key="6">
    <source>
        <dbReference type="RuleBase" id="RU363041"/>
    </source>
</evidence>
<dbReference type="EMBL" id="JACYWE010000002">
    <property type="protein sequence ID" value="MBD8505849.1"/>
    <property type="molecule type" value="Genomic_DNA"/>
</dbReference>
<feature type="transmembrane region" description="Helical" evidence="6">
    <location>
        <begin position="150"/>
        <end position="175"/>
    </location>
</feature>
<evidence type="ECO:0000256" key="5">
    <source>
        <dbReference type="ARBA" id="ARBA00023136"/>
    </source>
</evidence>
<dbReference type="InterPro" id="IPR002781">
    <property type="entry name" value="TM_pro_TauE-like"/>
</dbReference>
<dbReference type="GO" id="GO:0005886">
    <property type="term" value="C:plasma membrane"/>
    <property type="evidence" value="ECO:0007669"/>
    <property type="project" value="UniProtKB-SubCell"/>
</dbReference>
<gene>
    <name evidence="7" type="ORF">HT102_05045</name>
</gene>
<feature type="transmembrane region" description="Helical" evidence="6">
    <location>
        <begin position="12"/>
        <end position="37"/>
    </location>
</feature>
<evidence type="ECO:0000313" key="7">
    <source>
        <dbReference type="EMBL" id="MBD8505849.1"/>
    </source>
</evidence>
<dbReference type="Pfam" id="PF01925">
    <property type="entry name" value="TauE"/>
    <property type="match status" value="1"/>
</dbReference>
<protein>
    <recommendedName>
        <fullName evidence="6">Probable membrane transporter protein</fullName>
    </recommendedName>
</protein>
<evidence type="ECO:0000256" key="1">
    <source>
        <dbReference type="ARBA" id="ARBA00004141"/>
    </source>
</evidence>
<name>A0A927PLH9_9ACTN</name>
<reference evidence="7" key="1">
    <citation type="submission" date="2020-09" db="EMBL/GenBank/DDBJ databases">
        <title>Hoyosella lacisalsi sp. nov., a halotolerant actinobacterium isolated from soil of Lake Gudzhirganskoe.</title>
        <authorList>
            <person name="Yang Q."/>
            <person name="Guo P.Y."/>
            <person name="Liu S.W."/>
            <person name="Li F.N."/>
            <person name="Sun C.H."/>
        </authorList>
    </citation>
    <scope>NUCLEOTIDE SEQUENCE</scope>
    <source>
        <strain evidence="7">G463</strain>
    </source>
</reference>
<dbReference type="PANTHER" id="PTHR43701">
    <property type="entry name" value="MEMBRANE TRANSPORTER PROTEIN MJ0441-RELATED"/>
    <property type="match status" value="1"/>
</dbReference>
<comment type="subcellular location">
    <subcellularLocation>
        <location evidence="6">Cell membrane</location>
        <topology evidence="6">Multi-pass membrane protein</topology>
    </subcellularLocation>
    <subcellularLocation>
        <location evidence="1">Membrane</location>
        <topology evidence="1">Multi-pass membrane protein</topology>
    </subcellularLocation>
</comment>
<dbReference type="InterPro" id="IPR051598">
    <property type="entry name" value="TSUP/Inactive_protease-like"/>
</dbReference>
<feature type="transmembrane region" description="Helical" evidence="6">
    <location>
        <begin position="73"/>
        <end position="93"/>
    </location>
</feature>
<organism evidence="7 8">
    <name type="scientific">Lolliginicoccus lacisalsi</name>
    <dbReference type="NCBI Taxonomy" id="2742202"/>
    <lineage>
        <taxon>Bacteria</taxon>
        <taxon>Bacillati</taxon>
        <taxon>Actinomycetota</taxon>
        <taxon>Actinomycetes</taxon>
        <taxon>Mycobacteriales</taxon>
        <taxon>Hoyosellaceae</taxon>
        <taxon>Lolliginicoccus</taxon>
    </lineage>
</organism>
<feature type="transmembrane region" description="Helical" evidence="6">
    <location>
        <begin position="243"/>
        <end position="264"/>
    </location>
</feature>
<keyword evidence="6" id="KW-1003">Cell membrane</keyword>
<comment type="similarity">
    <text evidence="2 6">Belongs to the 4-toluene sulfonate uptake permease (TSUP) (TC 2.A.102) family.</text>
</comment>
<sequence length="265" mass="26928">MVTTITVATLGLAIGILLGLLGGGGAILAVPALVYVVGMPIHQAVPLSLIVVALASATGAISRVRARAVNWRLAGIFAATGVPAALLGGWLGRAIPEDLLLAGFATIMILAAYRMLHSPDHTGTACAVTDEGGGPPHINWKRCSSRSIPAGLGVGVLTGMFGVGGGFLIVPALVLLLGLPMATAVGTSLLIIIANSLAGLGSHLGSVELDWRVTAVFAATAVVGSLAAQRFAKRISAHQLQKWFAYLVLVLAAVILGDVIIGLFR</sequence>
<keyword evidence="4 6" id="KW-1133">Transmembrane helix</keyword>
<keyword evidence="3 6" id="KW-0812">Transmembrane</keyword>
<keyword evidence="8" id="KW-1185">Reference proteome</keyword>
<keyword evidence="5 6" id="KW-0472">Membrane</keyword>
<dbReference type="Proteomes" id="UP000642993">
    <property type="component" value="Unassembled WGS sequence"/>
</dbReference>
<dbReference type="PANTHER" id="PTHR43701:SF2">
    <property type="entry name" value="MEMBRANE TRANSPORTER PROTEIN YJNA-RELATED"/>
    <property type="match status" value="1"/>
</dbReference>
<dbReference type="AlphaFoldDB" id="A0A927PLH9"/>
<evidence type="ECO:0000256" key="3">
    <source>
        <dbReference type="ARBA" id="ARBA00022692"/>
    </source>
</evidence>
<feature type="transmembrane region" description="Helical" evidence="6">
    <location>
        <begin position="43"/>
        <end position="61"/>
    </location>
</feature>
<proteinExistence type="inferred from homology"/>
<feature type="transmembrane region" description="Helical" evidence="6">
    <location>
        <begin position="213"/>
        <end position="231"/>
    </location>
</feature>